<keyword evidence="1" id="KW-0175">Coiled coil</keyword>
<evidence type="ECO:0000256" key="1">
    <source>
        <dbReference type="SAM" id="Coils"/>
    </source>
</evidence>
<evidence type="ECO:0000256" key="2">
    <source>
        <dbReference type="SAM" id="MobiDB-lite"/>
    </source>
</evidence>
<keyword evidence="4" id="KW-1185">Reference proteome</keyword>
<reference evidence="3 4" key="1">
    <citation type="submission" date="2022-07" db="EMBL/GenBank/DDBJ databases">
        <title>Genome-wide signatures of adaptation to extreme environments.</title>
        <authorList>
            <person name="Cho C.H."/>
            <person name="Yoon H.S."/>
        </authorList>
    </citation>
    <scope>NUCLEOTIDE SEQUENCE [LARGE SCALE GENOMIC DNA]</scope>
    <source>
        <strain evidence="3 4">108.79 E11</strain>
    </source>
</reference>
<feature type="coiled-coil region" evidence="1">
    <location>
        <begin position="17"/>
        <end position="44"/>
    </location>
</feature>
<feature type="region of interest" description="Disordered" evidence="2">
    <location>
        <begin position="52"/>
        <end position="107"/>
    </location>
</feature>
<organism evidence="3 4">
    <name type="scientific">Galdieria yellowstonensis</name>
    <dbReference type="NCBI Taxonomy" id="3028027"/>
    <lineage>
        <taxon>Eukaryota</taxon>
        <taxon>Rhodophyta</taxon>
        <taxon>Bangiophyceae</taxon>
        <taxon>Galdieriales</taxon>
        <taxon>Galdieriaceae</taxon>
        <taxon>Galdieria</taxon>
    </lineage>
</organism>
<feature type="compositionally biased region" description="Basic residues" evidence="2">
    <location>
        <begin position="71"/>
        <end position="96"/>
    </location>
</feature>
<evidence type="ECO:0000313" key="4">
    <source>
        <dbReference type="Proteomes" id="UP001300502"/>
    </source>
</evidence>
<dbReference type="AlphaFoldDB" id="A0AAV9IFD4"/>
<evidence type="ECO:0000313" key="3">
    <source>
        <dbReference type="EMBL" id="KAK4526152.1"/>
    </source>
</evidence>
<comment type="caution">
    <text evidence="3">The sequence shown here is derived from an EMBL/GenBank/DDBJ whole genome shotgun (WGS) entry which is preliminary data.</text>
</comment>
<protein>
    <submittedName>
        <fullName evidence="3">Uncharacterized protein</fullName>
    </submittedName>
</protein>
<name>A0AAV9IFD4_9RHOD</name>
<accession>A0AAV9IFD4</accession>
<sequence length="107" mass="13070">MGRKVARRRRRAYVESLIRSEKQQIEKQKEKKQMKEEREFLMDKIFTLQLDQDPLHQENMSQSQEKETSKKIKKLSKPIVKKQKTKDRRRRQKIRNRMQQAVAMLSS</sequence>
<dbReference type="Proteomes" id="UP001300502">
    <property type="component" value="Unassembled WGS sequence"/>
</dbReference>
<proteinExistence type="predicted"/>
<dbReference type="EMBL" id="JANCYU010000037">
    <property type="protein sequence ID" value="KAK4526152.1"/>
    <property type="molecule type" value="Genomic_DNA"/>
</dbReference>
<gene>
    <name evidence="3" type="ORF">GAYE_SCF20G4066</name>
</gene>